<evidence type="ECO:0000313" key="3">
    <source>
        <dbReference type="Proteomes" id="UP000034448"/>
    </source>
</evidence>
<dbReference type="EMBL" id="LBSJ01000040">
    <property type="protein sequence ID" value="KKQ14073.1"/>
    <property type="molecule type" value="Genomic_DNA"/>
</dbReference>
<dbReference type="InterPro" id="IPR013321">
    <property type="entry name" value="Arc_rbn_hlx_hlx"/>
</dbReference>
<protein>
    <recommendedName>
        <fullName evidence="1">Ribbon-helix-helix protein CopG domain-containing protein</fullName>
    </recommendedName>
</protein>
<dbReference type="GO" id="GO:0006355">
    <property type="term" value="P:regulation of DNA-templated transcription"/>
    <property type="evidence" value="ECO:0007669"/>
    <property type="project" value="InterPro"/>
</dbReference>
<reference evidence="2 3" key="1">
    <citation type="journal article" date="2015" name="Nature">
        <title>rRNA introns, odd ribosomes, and small enigmatic genomes across a large radiation of phyla.</title>
        <authorList>
            <person name="Brown C.T."/>
            <person name="Hug L.A."/>
            <person name="Thomas B.C."/>
            <person name="Sharon I."/>
            <person name="Castelle C.J."/>
            <person name="Singh A."/>
            <person name="Wilkins M.J."/>
            <person name="Williams K.H."/>
            <person name="Banfield J.F."/>
        </authorList>
    </citation>
    <scope>NUCLEOTIDE SEQUENCE [LARGE SCALE GENOMIC DNA]</scope>
</reference>
<evidence type="ECO:0000313" key="2">
    <source>
        <dbReference type="EMBL" id="KKQ14073.1"/>
    </source>
</evidence>
<evidence type="ECO:0000259" key="1">
    <source>
        <dbReference type="Pfam" id="PF01402"/>
    </source>
</evidence>
<feature type="domain" description="Ribbon-helix-helix protein CopG" evidence="1">
    <location>
        <begin position="3"/>
        <end position="41"/>
    </location>
</feature>
<proteinExistence type="predicted"/>
<dbReference type="Gene3D" id="1.10.1220.10">
    <property type="entry name" value="Met repressor-like"/>
    <property type="match status" value="1"/>
</dbReference>
<dbReference type="AlphaFoldDB" id="A0A0G0F4E4"/>
<organism evidence="2 3">
    <name type="scientific">Candidatus Daviesbacteria bacterium GW2011_GWA1_36_8</name>
    <dbReference type="NCBI Taxonomy" id="1618417"/>
    <lineage>
        <taxon>Bacteria</taxon>
        <taxon>Candidatus Daviesiibacteriota</taxon>
    </lineage>
</organism>
<dbReference type="Proteomes" id="UP000034448">
    <property type="component" value="Unassembled WGS sequence"/>
</dbReference>
<dbReference type="InterPro" id="IPR002145">
    <property type="entry name" value="CopG"/>
</dbReference>
<dbReference type="Pfam" id="PF01402">
    <property type="entry name" value="RHH_1"/>
    <property type="match status" value="1"/>
</dbReference>
<name>A0A0G0F4E4_9BACT</name>
<comment type="caution">
    <text evidence="2">The sequence shown here is derived from an EMBL/GenBank/DDBJ whole genome shotgun (WGS) entry which is preliminary data.</text>
</comment>
<accession>A0A0G0F4E4</accession>
<dbReference type="InterPro" id="IPR010985">
    <property type="entry name" value="Ribbon_hlx_hlx"/>
</dbReference>
<sequence>MQRISVHIPEETKQRINFIAQSESKPEAEIIREAIDEGLEQIYPQKNSGQALLDLAKMAEKIPTKGKLPKDLIKNLDYYTWGGEKRE</sequence>
<dbReference type="SUPFAM" id="SSF47598">
    <property type="entry name" value="Ribbon-helix-helix"/>
    <property type="match status" value="1"/>
</dbReference>
<gene>
    <name evidence="2" type="ORF">US28_C0040G0014</name>
</gene>